<dbReference type="PANTHER" id="PTHR47122">
    <property type="entry name" value="MYB-LIKE DNA-BINDING DOMAIN CONTAINING PROTEIN, EXPRESSED"/>
    <property type="match status" value="1"/>
</dbReference>
<dbReference type="PROSITE" id="PS50090">
    <property type="entry name" value="MYB_LIKE"/>
    <property type="match status" value="1"/>
</dbReference>
<feature type="region of interest" description="Disordered" evidence="3">
    <location>
        <begin position="286"/>
        <end position="334"/>
    </location>
</feature>
<keyword evidence="2" id="KW-0539">Nucleus</keyword>
<dbReference type="SMART" id="SM00717">
    <property type="entry name" value="SANT"/>
    <property type="match status" value="1"/>
</dbReference>
<dbReference type="InterPro" id="IPR017930">
    <property type="entry name" value="Myb_dom"/>
</dbReference>
<dbReference type="PANTHER" id="PTHR47122:SF4">
    <property type="entry name" value="TRF-LIKE 3"/>
    <property type="match status" value="1"/>
</dbReference>
<evidence type="ECO:0000256" key="1">
    <source>
        <dbReference type="ARBA" id="ARBA00004123"/>
    </source>
</evidence>
<reference evidence="6" key="1">
    <citation type="journal article" date="2017" name="Nature">
        <title>The genome of Chenopodium quinoa.</title>
        <authorList>
            <person name="Jarvis D.E."/>
            <person name="Ho Y.S."/>
            <person name="Lightfoot D.J."/>
            <person name="Schmoeckel S.M."/>
            <person name="Li B."/>
            <person name="Borm T.J.A."/>
            <person name="Ohyanagi H."/>
            <person name="Mineta K."/>
            <person name="Michell C.T."/>
            <person name="Saber N."/>
            <person name="Kharbatia N.M."/>
            <person name="Rupper R.R."/>
            <person name="Sharp A.R."/>
            <person name="Dally N."/>
            <person name="Boughton B.A."/>
            <person name="Woo Y.H."/>
            <person name="Gao G."/>
            <person name="Schijlen E.G.W.M."/>
            <person name="Guo X."/>
            <person name="Momin A.A."/>
            <person name="Negrao S."/>
            <person name="Al-Babili S."/>
            <person name="Gehring C."/>
            <person name="Roessner U."/>
            <person name="Jung C."/>
            <person name="Murphy K."/>
            <person name="Arold S.T."/>
            <person name="Gojobori T."/>
            <person name="van der Linden C.G."/>
            <person name="van Loo E.N."/>
            <person name="Jellen E.N."/>
            <person name="Maughan P.J."/>
            <person name="Tester M."/>
        </authorList>
    </citation>
    <scope>NUCLEOTIDE SEQUENCE [LARGE SCALE GENOMIC DNA]</scope>
    <source>
        <strain evidence="6">cv. PI 614886</strain>
    </source>
</reference>
<feature type="compositionally biased region" description="Basic and acidic residues" evidence="3">
    <location>
        <begin position="306"/>
        <end position="319"/>
    </location>
</feature>
<dbReference type="GeneID" id="110688099"/>
<dbReference type="OMA" id="SIHIVEV"/>
<name>A0A803KR35_CHEQI</name>
<feature type="domain" description="Myb-like" evidence="4">
    <location>
        <begin position="494"/>
        <end position="541"/>
    </location>
</feature>
<feature type="compositionally biased region" description="Polar residues" evidence="3">
    <location>
        <begin position="590"/>
        <end position="606"/>
    </location>
</feature>
<dbReference type="PROSITE" id="PS51294">
    <property type="entry name" value="HTH_MYB"/>
    <property type="match status" value="1"/>
</dbReference>
<dbReference type="GO" id="GO:0005634">
    <property type="term" value="C:nucleus"/>
    <property type="evidence" value="ECO:0007669"/>
    <property type="project" value="UniProtKB-SubCell"/>
</dbReference>
<keyword evidence="7" id="KW-1185">Reference proteome</keyword>
<evidence type="ECO:0000256" key="2">
    <source>
        <dbReference type="ARBA" id="ARBA00023242"/>
    </source>
</evidence>
<dbReference type="Proteomes" id="UP000596660">
    <property type="component" value="Unplaced"/>
</dbReference>
<feature type="compositionally biased region" description="Basic residues" evidence="3">
    <location>
        <begin position="296"/>
        <end position="305"/>
    </location>
</feature>
<dbReference type="InterPro" id="IPR009057">
    <property type="entry name" value="Homeodomain-like_sf"/>
</dbReference>
<feature type="domain" description="HTH myb-type" evidence="5">
    <location>
        <begin position="486"/>
        <end position="545"/>
    </location>
</feature>
<feature type="compositionally biased region" description="Low complexity" evidence="3">
    <location>
        <begin position="141"/>
        <end position="152"/>
    </location>
</feature>
<gene>
    <name evidence="6" type="primary">LOC110688099</name>
</gene>
<evidence type="ECO:0000256" key="3">
    <source>
        <dbReference type="SAM" id="MobiDB-lite"/>
    </source>
</evidence>
<evidence type="ECO:0000313" key="6">
    <source>
        <dbReference type="EnsemblPlants" id="AUR62001491-RA:cds"/>
    </source>
</evidence>
<reference evidence="6" key="2">
    <citation type="submission" date="2021-03" db="UniProtKB">
        <authorList>
            <consortium name="EnsemblPlants"/>
        </authorList>
    </citation>
    <scope>IDENTIFICATION</scope>
</reference>
<dbReference type="AlphaFoldDB" id="A0A803KR35"/>
<dbReference type="CDD" id="cd11660">
    <property type="entry name" value="SANT_TRF"/>
    <property type="match status" value="1"/>
</dbReference>
<evidence type="ECO:0000259" key="4">
    <source>
        <dbReference type="PROSITE" id="PS50090"/>
    </source>
</evidence>
<dbReference type="SUPFAM" id="SSF46689">
    <property type="entry name" value="Homeodomain-like"/>
    <property type="match status" value="1"/>
</dbReference>
<feature type="compositionally biased region" description="Basic and acidic residues" evidence="3">
    <location>
        <begin position="286"/>
        <end position="295"/>
    </location>
</feature>
<sequence length="606" mass="66346">MKMVVGIKENEEGVIEDGAAVKLSSGLAPLKQEADPIVYKLVRVDFDGSFVPATDDELMEVEDLLELEKSDMLSIPDAVETVAHIADKDELDESFEKPDLEKHEGLSEIKLTKVDEENFRAQAEDSLPKSASSSKDRLVEESVNNGEESSSSPNDGLNKNGSSGSKPNFSLVKGEIDLDKLTTKELHETFRATFGRRTSVKDKMWLKRRIAMGLTNSCDVTVTSFIIKDGKLMKKEELGNNLDRGNTVAGEVCSAGNSEPVNLVAPNVREDTLEVELGNSFTESGCRSDDHLDHRAAKRARKPTKRYIEESSDTKKDFGGKSTSPAKHFGQDKASCKEAVKPAWGVHSGDFITRPDSIGGSGVQVPYVSRIRRCRPRKSIMALTKFNSSDIALNKKIVDSSAAVGKPQPDDHSRAKLVETKLIPFEEPIASEEERDKSCLISMSDTISQAREPKSVDSVDSTQLENVSGNNSDDHVATVPTVKGGMRRKHHRAWSLTEVTKLVDGVAMFGAGRWSEIKRLSFSSYAHRTSVDLKDKWRNLLKASFANSQADKGVNPRKNAPLPIPATILVKVRELAELNGQAPHVLKAGSNKNSGSSVNENKSGYL</sequence>
<feature type="region of interest" description="Disordered" evidence="3">
    <location>
        <begin position="449"/>
        <end position="478"/>
    </location>
</feature>
<evidence type="ECO:0000313" key="7">
    <source>
        <dbReference type="Proteomes" id="UP000596660"/>
    </source>
</evidence>
<feature type="region of interest" description="Disordered" evidence="3">
    <location>
        <begin position="585"/>
        <end position="606"/>
    </location>
</feature>
<dbReference type="Gramene" id="AUR62001491-RA">
    <property type="protein sequence ID" value="AUR62001491-RA:cds"/>
    <property type="gene ID" value="AUR62001491"/>
</dbReference>
<organism evidence="6 7">
    <name type="scientific">Chenopodium quinoa</name>
    <name type="common">Quinoa</name>
    <dbReference type="NCBI Taxonomy" id="63459"/>
    <lineage>
        <taxon>Eukaryota</taxon>
        <taxon>Viridiplantae</taxon>
        <taxon>Streptophyta</taxon>
        <taxon>Embryophyta</taxon>
        <taxon>Tracheophyta</taxon>
        <taxon>Spermatophyta</taxon>
        <taxon>Magnoliopsida</taxon>
        <taxon>eudicotyledons</taxon>
        <taxon>Gunneridae</taxon>
        <taxon>Pentapetalae</taxon>
        <taxon>Caryophyllales</taxon>
        <taxon>Chenopodiaceae</taxon>
        <taxon>Chenopodioideae</taxon>
        <taxon>Atripliceae</taxon>
        <taxon>Chenopodium</taxon>
    </lineage>
</organism>
<accession>A0A803KR35</accession>
<dbReference type="EnsemblPlants" id="AUR62001491-RA">
    <property type="protein sequence ID" value="AUR62001491-RA:cds"/>
    <property type="gene ID" value="AUR62001491"/>
</dbReference>
<proteinExistence type="predicted"/>
<dbReference type="InterPro" id="IPR001005">
    <property type="entry name" value="SANT/Myb"/>
</dbReference>
<feature type="region of interest" description="Disordered" evidence="3">
    <location>
        <begin position="121"/>
        <end position="169"/>
    </location>
</feature>
<protein>
    <submittedName>
        <fullName evidence="6">Uncharacterized protein</fullName>
    </submittedName>
</protein>
<dbReference type="Pfam" id="PF00249">
    <property type="entry name" value="Myb_DNA-binding"/>
    <property type="match status" value="1"/>
</dbReference>
<feature type="compositionally biased region" description="Polar residues" evidence="3">
    <location>
        <begin position="153"/>
        <end position="168"/>
    </location>
</feature>
<feature type="compositionally biased region" description="Polar residues" evidence="3">
    <location>
        <begin position="458"/>
        <end position="471"/>
    </location>
</feature>
<dbReference type="Gene3D" id="1.10.246.220">
    <property type="match status" value="1"/>
</dbReference>
<dbReference type="RefSeq" id="XP_021720476.1">
    <property type="nucleotide sequence ID" value="XM_021864784.1"/>
</dbReference>
<evidence type="ECO:0000259" key="5">
    <source>
        <dbReference type="PROSITE" id="PS51294"/>
    </source>
</evidence>
<comment type="subcellular location">
    <subcellularLocation>
        <location evidence="1">Nucleus</location>
    </subcellularLocation>
</comment>